<dbReference type="Proteomes" id="UP000305709">
    <property type="component" value="Unassembled WGS sequence"/>
</dbReference>
<dbReference type="AlphaFoldDB" id="A0A5C4N809"/>
<evidence type="ECO:0000313" key="2">
    <source>
        <dbReference type="Proteomes" id="UP000305709"/>
    </source>
</evidence>
<keyword evidence="2" id="KW-1185">Reference proteome</keyword>
<sequence>MGALVVLGGCGGRVSGDIGRACMAGGRNAASPQLCSCVQGVANQSLSASDQRRAALFFEDPDRAQETRASDRAGDEAFWLRYKAFSQRAEAICG</sequence>
<organism evidence="1 2">
    <name type="scientific">Rubellimicrobium roseum</name>
    <dbReference type="NCBI Taxonomy" id="687525"/>
    <lineage>
        <taxon>Bacteria</taxon>
        <taxon>Pseudomonadati</taxon>
        <taxon>Pseudomonadota</taxon>
        <taxon>Alphaproteobacteria</taxon>
        <taxon>Rhodobacterales</taxon>
        <taxon>Roseobacteraceae</taxon>
        <taxon>Rubellimicrobium</taxon>
    </lineage>
</organism>
<comment type="caution">
    <text evidence="1">The sequence shown here is derived from an EMBL/GenBank/DDBJ whole genome shotgun (WGS) entry which is preliminary data.</text>
</comment>
<evidence type="ECO:0000313" key="1">
    <source>
        <dbReference type="EMBL" id="TNC63559.1"/>
    </source>
</evidence>
<reference evidence="1 2" key="1">
    <citation type="submission" date="2019-06" db="EMBL/GenBank/DDBJ databases">
        <authorList>
            <person name="Jiang L."/>
        </authorList>
    </citation>
    <scope>NUCLEOTIDE SEQUENCE [LARGE SCALE GENOMIC DNA]</scope>
    <source>
        <strain evidence="1 2">YIM 48858</strain>
    </source>
</reference>
<proteinExistence type="predicted"/>
<dbReference type="EMBL" id="VDFV01000049">
    <property type="protein sequence ID" value="TNC63559.1"/>
    <property type="molecule type" value="Genomic_DNA"/>
</dbReference>
<gene>
    <name evidence="1" type="ORF">FHG71_19430</name>
</gene>
<accession>A0A5C4N809</accession>
<name>A0A5C4N809_9RHOB</name>
<protein>
    <submittedName>
        <fullName evidence="1">Arginine transporter</fullName>
    </submittedName>
</protein>
<dbReference type="OrthoDB" id="7659053at2"/>